<dbReference type="InterPro" id="IPR036869">
    <property type="entry name" value="J_dom_sf"/>
</dbReference>
<dbReference type="OrthoDB" id="442087at2759"/>
<dbReference type="GO" id="GO:0005737">
    <property type="term" value="C:cytoplasm"/>
    <property type="evidence" value="ECO:0007669"/>
    <property type="project" value="TreeGrafter"/>
</dbReference>
<dbReference type="EMBL" id="MTYJ01000012">
    <property type="protein sequence ID" value="OQV23334.1"/>
    <property type="molecule type" value="Genomic_DNA"/>
</dbReference>
<accession>A0A1W0X7E5</accession>
<name>A0A1W0X7E5_HYPEX</name>
<evidence type="ECO:0000313" key="4">
    <source>
        <dbReference type="Proteomes" id="UP000192578"/>
    </source>
</evidence>
<dbReference type="InterPro" id="IPR018253">
    <property type="entry name" value="DnaJ_domain_CS"/>
</dbReference>
<comment type="caution">
    <text evidence="3">The sequence shown here is derived from an EMBL/GenBank/DDBJ whole genome shotgun (WGS) entry which is preliminary data.</text>
</comment>
<dbReference type="GO" id="GO:0051082">
    <property type="term" value="F:unfolded protein binding"/>
    <property type="evidence" value="ECO:0007669"/>
    <property type="project" value="TreeGrafter"/>
</dbReference>
<evidence type="ECO:0000259" key="2">
    <source>
        <dbReference type="PROSITE" id="PS50076"/>
    </source>
</evidence>
<dbReference type="InterPro" id="IPR001623">
    <property type="entry name" value="DnaJ_domain"/>
</dbReference>
<dbReference type="GO" id="GO:0044183">
    <property type="term" value="F:protein folding chaperone"/>
    <property type="evidence" value="ECO:0007669"/>
    <property type="project" value="TreeGrafter"/>
</dbReference>
<feature type="compositionally biased region" description="Gly residues" evidence="1">
    <location>
        <begin position="343"/>
        <end position="353"/>
    </location>
</feature>
<feature type="region of interest" description="Disordered" evidence="1">
    <location>
        <begin position="333"/>
        <end position="353"/>
    </location>
</feature>
<evidence type="ECO:0000313" key="3">
    <source>
        <dbReference type="EMBL" id="OQV23334.1"/>
    </source>
</evidence>
<gene>
    <name evidence="3" type="ORF">BV898_02782</name>
</gene>
<protein>
    <submittedName>
        <fullName evidence="3">DnaJ-like protein subfamily B member 3</fullName>
    </submittedName>
</protein>
<dbReference type="PROSITE" id="PS50076">
    <property type="entry name" value="DNAJ_2"/>
    <property type="match status" value="1"/>
</dbReference>
<feature type="compositionally biased region" description="Low complexity" evidence="1">
    <location>
        <begin position="77"/>
        <end position="90"/>
    </location>
</feature>
<sequence>MSDLYAILGVKVTATSEEIKQAYRKGALKWHPDKNPRNADAAKKRFQEISNAYEVLSDASRRRDYDHVRKYGPARGSRPSHPSHQSTHPPGGRTEEQSHFWEFDNFASAQAGTSRNVYEDFGIMRDPFDLFREFFASAGIENVMGGRLFDFGNDESTLRGSRASAVGFSTTMSPVHVSSTRVSTQTVNGKTRTIKSTGFSGKNKKHIKYEPKRLQMDMLMHSVLLLAFCLSRGKASSNHEIVKRQSGFSAPSYSFTPTNCVPGVIAGKTSAPGKTYYTMGTPNQYIGVNSNTGEILLINYFTANVPQTVTVQAYDSVGFKGSPASTQVTVSCSTTGTSTIRPGSGGTGGTGSGGTATGIPVASQVPYLLTAGSCVIGGIVGTVTVTNPSQVLFGSAQSGTAFLVSGTGVITVNQQITPGTYTVLVTATNPFGTTQIPVTITATCNGAGSGGSGTATGLPVASQVPYVITASNCALGGTVGTVTVSNPAQVVFGSATSGTPFLVSSTGVITLAYSLTPGTYNVLVTATNPYGTTQIPVTIYATCTGGSGGGGTGGTGTGGSNVPQFVTGAGGSGPVGVPTSSYTFTPSGTTCQAGATVGSVAVSSTSGSPSFLINPPNSAFAISTTGAITLTGNPTLSSTVYTFNVQATNGVGTSVVPVTVNAQQCTGSGSGGTGGAMQFSQPSFSISPTSCGSGSILAAFTVLNAPGTVTYSIDQPTLNYAISSIGLLTAPPGGVVSGTIIIRAFSNGQTTATTVAISAANCQNTGGGGGTGSCTLAFNQPSYSYQFQSGCTAFGVIGQVTATGSSASCGGITYTLPVQAVNNNGIDPNSGMIYTTIQNNICNVLTVTARNQAGATTSAKVYVDCTSGGTCCAAGCTIINPVVTTTCVPGAFGCGDIG</sequence>
<dbReference type="SUPFAM" id="SSF46565">
    <property type="entry name" value="Chaperone J-domain"/>
    <property type="match status" value="1"/>
</dbReference>
<dbReference type="PANTHER" id="PTHR43948">
    <property type="entry name" value="DNAJ HOMOLOG SUBFAMILY B"/>
    <property type="match status" value="1"/>
</dbReference>
<dbReference type="PROSITE" id="PS00636">
    <property type="entry name" value="DNAJ_1"/>
    <property type="match status" value="1"/>
</dbReference>
<proteinExistence type="predicted"/>
<feature type="domain" description="J" evidence="2">
    <location>
        <begin position="3"/>
        <end position="69"/>
    </location>
</feature>
<dbReference type="GO" id="GO:0051087">
    <property type="term" value="F:protein-folding chaperone binding"/>
    <property type="evidence" value="ECO:0007669"/>
    <property type="project" value="TreeGrafter"/>
</dbReference>
<dbReference type="PANTHER" id="PTHR43948:SF10">
    <property type="entry name" value="MRJ, ISOFORM E"/>
    <property type="match status" value="1"/>
</dbReference>
<dbReference type="Pfam" id="PF00226">
    <property type="entry name" value="DnaJ"/>
    <property type="match status" value="1"/>
</dbReference>
<evidence type="ECO:0000256" key="1">
    <source>
        <dbReference type="SAM" id="MobiDB-lite"/>
    </source>
</evidence>
<keyword evidence="4" id="KW-1185">Reference proteome</keyword>
<dbReference type="PRINTS" id="PR00625">
    <property type="entry name" value="JDOMAIN"/>
</dbReference>
<feature type="region of interest" description="Disordered" evidence="1">
    <location>
        <begin position="69"/>
        <end position="96"/>
    </location>
</feature>
<dbReference type="AlphaFoldDB" id="A0A1W0X7E5"/>
<feature type="compositionally biased region" description="Low complexity" evidence="1">
    <location>
        <begin position="333"/>
        <end position="342"/>
    </location>
</feature>
<reference evidence="4" key="1">
    <citation type="submission" date="2017-01" db="EMBL/GenBank/DDBJ databases">
        <title>Comparative genomics of anhydrobiosis in the tardigrade Hypsibius dujardini.</title>
        <authorList>
            <person name="Yoshida Y."/>
            <person name="Koutsovoulos G."/>
            <person name="Laetsch D."/>
            <person name="Stevens L."/>
            <person name="Kumar S."/>
            <person name="Horikawa D."/>
            <person name="Ishino K."/>
            <person name="Komine S."/>
            <person name="Tomita M."/>
            <person name="Blaxter M."/>
            <person name="Arakawa K."/>
        </authorList>
    </citation>
    <scope>NUCLEOTIDE SEQUENCE [LARGE SCALE GENOMIC DNA]</scope>
    <source>
        <strain evidence="4">Z151</strain>
    </source>
</reference>
<dbReference type="Gene3D" id="1.10.287.110">
    <property type="entry name" value="DnaJ domain"/>
    <property type="match status" value="1"/>
</dbReference>
<dbReference type="SMART" id="SM00271">
    <property type="entry name" value="DnaJ"/>
    <property type="match status" value="1"/>
</dbReference>
<dbReference type="CDD" id="cd06257">
    <property type="entry name" value="DnaJ"/>
    <property type="match status" value="1"/>
</dbReference>
<dbReference type="Proteomes" id="UP000192578">
    <property type="component" value="Unassembled WGS sequence"/>
</dbReference>
<organism evidence="3 4">
    <name type="scientific">Hypsibius exemplaris</name>
    <name type="common">Freshwater tardigrade</name>
    <dbReference type="NCBI Taxonomy" id="2072580"/>
    <lineage>
        <taxon>Eukaryota</taxon>
        <taxon>Metazoa</taxon>
        <taxon>Ecdysozoa</taxon>
        <taxon>Tardigrada</taxon>
        <taxon>Eutardigrada</taxon>
        <taxon>Parachela</taxon>
        <taxon>Hypsibioidea</taxon>
        <taxon>Hypsibiidae</taxon>
        <taxon>Hypsibius</taxon>
    </lineage>
</organism>